<keyword evidence="1" id="KW-0812">Transmembrane</keyword>
<protein>
    <submittedName>
        <fullName evidence="2">ABC-2 type transport system permease protein</fullName>
    </submittedName>
</protein>
<dbReference type="RefSeq" id="WP_074731172.1">
    <property type="nucleotide sequence ID" value="NZ_FNYK01000003.1"/>
</dbReference>
<feature type="transmembrane region" description="Helical" evidence="1">
    <location>
        <begin position="344"/>
        <end position="364"/>
    </location>
</feature>
<dbReference type="Proteomes" id="UP000183028">
    <property type="component" value="Unassembled WGS sequence"/>
</dbReference>
<sequence>MLYILVKKQLAEIFRSFFYDPKRNKARTLSSKIIMIVLFAFLMIGILGGMFFSLAMGIRSIITLGYGWFYYIVMGLVALFLGVFGSVFNTYSTLYLAKDNDLLLSMPIPIKDLIASRLVSVYIMGLMYSAIVCIPSIIVYFTVSAISFLKIIGCLSWLIVISIFVFALSCLLGYVVAQIATRLKRKNIVTVFVSVLFLAIYYVFYAKAIDMMQELVKNTVLYGQSVKNSAYPLYLFGTMAEGSIVGVVGYLALSLLIIYLLWHTLSYSFLKIATMTKITTHTKINNKTFQQHSHFKALLNKEFGRFMSSANYMLNCGLAILFMPIAGIALIIKSQEVMAVMNALSQNVQGALVVLACSGICMLASMNDMAAPSMSLEGKNAWIIQSLPVDAKMLLKAKACMQYILTGIPVCFLSICVMIAFKLSFVSSLIILIFPQLYCLFTALFASWIGMMRANLQWTNELYPIKQSLSVTICLFGGWGVSFAIGLLYMYIGHHLGAGIYLLMISVLLLLLSYMIIRYFDHHGNEKLMNMH</sequence>
<feature type="transmembrane region" description="Helical" evidence="1">
    <location>
        <begin position="429"/>
        <end position="449"/>
    </location>
</feature>
<feature type="transmembrane region" description="Helical" evidence="1">
    <location>
        <begin position="242"/>
        <end position="262"/>
    </location>
</feature>
<feature type="transmembrane region" description="Helical" evidence="1">
    <location>
        <begin position="33"/>
        <end position="56"/>
    </location>
</feature>
<keyword evidence="1" id="KW-0472">Membrane</keyword>
<feature type="transmembrane region" description="Helical" evidence="1">
    <location>
        <begin position="155"/>
        <end position="176"/>
    </location>
</feature>
<accession>A0A1H6QCY8</accession>
<feature type="transmembrane region" description="Helical" evidence="1">
    <location>
        <begin position="498"/>
        <end position="520"/>
    </location>
</feature>
<dbReference type="STRING" id="322505.SAMN04487836_1162"/>
<feature type="transmembrane region" description="Helical" evidence="1">
    <location>
        <begin position="188"/>
        <end position="205"/>
    </location>
</feature>
<feature type="transmembrane region" description="Helical" evidence="1">
    <location>
        <begin position="118"/>
        <end position="143"/>
    </location>
</feature>
<feature type="transmembrane region" description="Helical" evidence="1">
    <location>
        <begin position="68"/>
        <end position="97"/>
    </location>
</feature>
<proteinExistence type="predicted"/>
<gene>
    <name evidence="2" type="ORF">SAMN04487834_100330</name>
</gene>
<dbReference type="eggNOG" id="COG2898">
    <property type="taxonomic scope" value="Bacteria"/>
</dbReference>
<feature type="transmembrane region" description="Helical" evidence="1">
    <location>
        <begin position="312"/>
        <end position="332"/>
    </location>
</feature>
<evidence type="ECO:0000313" key="3">
    <source>
        <dbReference type="Proteomes" id="UP000183028"/>
    </source>
</evidence>
<evidence type="ECO:0000256" key="1">
    <source>
        <dbReference type="SAM" id="Phobius"/>
    </source>
</evidence>
<evidence type="ECO:0000313" key="2">
    <source>
        <dbReference type="EMBL" id="SEI41563.1"/>
    </source>
</evidence>
<reference evidence="3" key="1">
    <citation type="submission" date="2016-10" db="EMBL/GenBank/DDBJ databases">
        <authorList>
            <person name="Varghese N."/>
        </authorList>
    </citation>
    <scope>NUCLEOTIDE SEQUENCE [LARGE SCALE GENOMIC DNA]</scope>
    <source>
        <strain evidence="3">DSM 20406</strain>
    </source>
</reference>
<organism evidence="2 3">
    <name type="scientific">Sharpea azabuensis</name>
    <dbReference type="NCBI Taxonomy" id="322505"/>
    <lineage>
        <taxon>Bacteria</taxon>
        <taxon>Bacillati</taxon>
        <taxon>Bacillota</taxon>
        <taxon>Erysipelotrichia</taxon>
        <taxon>Erysipelotrichales</taxon>
        <taxon>Coprobacillaceae</taxon>
        <taxon>Sharpea</taxon>
    </lineage>
</organism>
<feature type="transmembrane region" description="Helical" evidence="1">
    <location>
        <begin position="403"/>
        <end position="423"/>
    </location>
</feature>
<keyword evidence="1" id="KW-1133">Transmembrane helix</keyword>
<feature type="transmembrane region" description="Helical" evidence="1">
    <location>
        <begin position="469"/>
        <end position="492"/>
    </location>
</feature>
<dbReference type="OrthoDB" id="138672at2"/>
<dbReference type="EMBL" id="FNYK01000003">
    <property type="protein sequence ID" value="SEI41563.1"/>
    <property type="molecule type" value="Genomic_DNA"/>
</dbReference>
<keyword evidence="3" id="KW-1185">Reference proteome</keyword>
<name>A0A1H6QCY8_9FIRM</name>
<dbReference type="AlphaFoldDB" id="A0A1H6QCY8"/>